<dbReference type="Pfam" id="PF10798">
    <property type="entry name" value="YmgB"/>
    <property type="match status" value="1"/>
</dbReference>
<evidence type="ECO:0000313" key="2">
    <source>
        <dbReference type="Proteomes" id="UP001150641"/>
    </source>
</evidence>
<evidence type="ECO:0000313" key="1">
    <source>
        <dbReference type="EMBL" id="MCT4703111.1"/>
    </source>
</evidence>
<organism evidence="1 2">
    <name type="scientific">Dryocola boscaweniae</name>
    <dbReference type="NCBI Taxonomy" id="2925397"/>
    <lineage>
        <taxon>Bacteria</taxon>
        <taxon>Pseudomonadati</taxon>
        <taxon>Pseudomonadota</taxon>
        <taxon>Gammaproteobacteria</taxon>
        <taxon>Enterobacterales</taxon>
        <taxon>Enterobacteriaceae</taxon>
        <taxon>Dryocola</taxon>
    </lineage>
</organism>
<reference evidence="1" key="1">
    <citation type="submission" date="2022-03" db="EMBL/GenBank/DDBJ databases">
        <title>Proposal of a novel genus Dryocolo and two novel species.</title>
        <authorList>
            <person name="Maddock D.W."/>
            <person name="Brady C.L."/>
            <person name="Denman S."/>
            <person name="Arnold D."/>
        </authorList>
    </citation>
    <scope>NUCLEOTIDE SEQUENCE</scope>
    <source>
        <strain evidence="1">H6W4</strain>
    </source>
</reference>
<dbReference type="Proteomes" id="UP001150641">
    <property type="component" value="Unassembled WGS sequence"/>
</dbReference>
<dbReference type="AlphaFoldDB" id="A0A9X2W9N8"/>
<dbReference type="InterPro" id="IPR024753">
    <property type="entry name" value="AriR"/>
</dbReference>
<gene>
    <name evidence="1" type="ORF">MUA00_15120</name>
</gene>
<comment type="caution">
    <text evidence="1">The sequence shown here is derived from an EMBL/GenBank/DDBJ whole genome shotgun (WGS) entry which is preliminary data.</text>
</comment>
<proteinExistence type="predicted"/>
<dbReference type="EMBL" id="JALHAP010000080">
    <property type="protein sequence ID" value="MCT4703111.1"/>
    <property type="molecule type" value="Genomic_DNA"/>
</dbReference>
<sequence>MLMNTVRNDQQEEKAILAADFSAADATWQLGNVVLEIVTSGKPPSNKEVIAALVKRLEFEDDVLTLDTYRQLLEYVVYQTAGES</sequence>
<name>A0A9X2W9N8_9ENTR</name>
<accession>A0A9X2W9N8</accession>
<keyword evidence="2" id="KW-1185">Reference proteome</keyword>
<dbReference type="RefSeq" id="WP_271123849.1">
    <property type="nucleotide sequence ID" value="NZ_JALHAN010000067.1"/>
</dbReference>
<dbReference type="GO" id="GO:0071468">
    <property type="term" value="P:cellular response to acidic pH"/>
    <property type="evidence" value="ECO:0007669"/>
    <property type="project" value="InterPro"/>
</dbReference>
<protein>
    <submittedName>
        <fullName evidence="1">Biofilm development regulator YmgB/AriR family protein</fullName>
    </submittedName>
</protein>
<dbReference type="Gene3D" id="1.20.5.5260">
    <property type="match status" value="1"/>
</dbReference>